<evidence type="ECO:0000313" key="1">
    <source>
        <dbReference type="EMBL" id="KHD05689.1"/>
    </source>
</evidence>
<organism evidence="1 2">
    <name type="scientific">Candidatus Thiomargarita nelsonii</name>
    <dbReference type="NCBI Taxonomy" id="1003181"/>
    <lineage>
        <taxon>Bacteria</taxon>
        <taxon>Pseudomonadati</taxon>
        <taxon>Pseudomonadota</taxon>
        <taxon>Gammaproteobacteria</taxon>
        <taxon>Thiotrichales</taxon>
        <taxon>Thiotrichaceae</taxon>
        <taxon>Thiomargarita</taxon>
    </lineage>
</organism>
<comment type="caution">
    <text evidence="1">The sequence shown here is derived from an EMBL/GenBank/DDBJ whole genome shotgun (WGS) entry which is preliminary data.</text>
</comment>
<name>A0A0A6P5R1_9GAMM</name>
<reference evidence="1 2" key="1">
    <citation type="journal article" date="2016" name="Front. Microbiol.">
        <title>Single-Cell (Meta-)Genomics of a Dimorphic Candidatus Thiomargarita nelsonii Reveals Genomic Plasticity.</title>
        <authorList>
            <person name="Flood B.E."/>
            <person name="Fliss P."/>
            <person name="Jones D.S."/>
            <person name="Dick G.J."/>
            <person name="Jain S."/>
            <person name="Kaster A.K."/>
            <person name="Winkel M."/>
            <person name="Mussmann M."/>
            <person name="Bailey J."/>
        </authorList>
    </citation>
    <scope>NUCLEOTIDE SEQUENCE [LARGE SCALE GENOMIC DNA]</scope>
    <source>
        <strain evidence="1">Hydrate Ridge</strain>
    </source>
</reference>
<dbReference type="Proteomes" id="UP000030428">
    <property type="component" value="Unassembled WGS sequence"/>
</dbReference>
<proteinExistence type="predicted"/>
<evidence type="ECO:0000313" key="2">
    <source>
        <dbReference type="Proteomes" id="UP000030428"/>
    </source>
</evidence>
<keyword evidence="2" id="KW-1185">Reference proteome</keyword>
<accession>A0A0A6P5R1</accession>
<sequence>MVAIASDGATHCVQQGRMLPLFDVASQLLAFQDLSDDFVKRHTESVLAQRGIEPADDLSIGVFVQ</sequence>
<gene>
    <name evidence="1" type="ORF">PN36_28235</name>
</gene>
<dbReference type="AlphaFoldDB" id="A0A0A6P5R1"/>
<protein>
    <submittedName>
        <fullName evidence="1">Uncharacterized protein</fullName>
    </submittedName>
</protein>
<dbReference type="EMBL" id="JSZA02000181">
    <property type="protein sequence ID" value="KHD05689.1"/>
    <property type="molecule type" value="Genomic_DNA"/>
</dbReference>